<dbReference type="Gene3D" id="1.10.3860.10">
    <property type="entry name" value="Sodium:dicarboxylate symporter"/>
    <property type="match status" value="1"/>
</dbReference>
<dbReference type="SUPFAM" id="SSF118215">
    <property type="entry name" value="Proton glutamate symport protein"/>
    <property type="match status" value="1"/>
</dbReference>
<dbReference type="PRINTS" id="PR00173">
    <property type="entry name" value="EDTRNSPORT"/>
</dbReference>
<protein>
    <submittedName>
        <fullName evidence="8">Dicarboxylate/amino acid:cation symporter</fullName>
    </submittedName>
</protein>
<keyword evidence="9" id="KW-1185">Reference proteome</keyword>
<keyword evidence="6 7" id="KW-0472">Membrane</keyword>
<dbReference type="InterPro" id="IPR036458">
    <property type="entry name" value="Na:dicarbo_symporter_sf"/>
</dbReference>
<comment type="subcellular location">
    <subcellularLocation>
        <location evidence="1">Cell membrane</location>
        <topology evidence="1">Multi-pass membrane protein</topology>
    </subcellularLocation>
</comment>
<proteinExistence type="predicted"/>
<feature type="transmembrane region" description="Helical" evidence="7">
    <location>
        <begin position="376"/>
        <end position="397"/>
    </location>
</feature>
<dbReference type="EMBL" id="JACOFW010000030">
    <property type="protein sequence ID" value="MBC3809322.1"/>
    <property type="molecule type" value="Genomic_DNA"/>
</dbReference>
<dbReference type="Pfam" id="PF00375">
    <property type="entry name" value="SDF"/>
    <property type="match status" value="1"/>
</dbReference>
<dbReference type="PANTHER" id="PTHR42865:SF7">
    <property type="entry name" value="PROTON_GLUTAMATE-ASPARTATE SYMPORTER"/>
    <property type="match status" value="1"/>
</dbReference>
<accession>A0ABR6X992</accession>
<name>A0ABR6X992_9BURK</name>
<evidence type="ECO:0000256" key="7">
    <source>
        <dbReference type="SAM" id="Phobius"/>
    </source>
</evidence>
<feature type="transmembrane region" description="Helical" evidence="7">
    <location>
        <begin position="48"/>
        <end position="69"/>
    </location>
</feature>
<comment type="caution">
    <text evidence="8">The sequence shown here is derived from an EMBL/GenBank/DDBJ whole genome shotgun (WGS) entry which is preliminary data.</text>
</comment>
<dbReference type="InterPro" id="IPR001991">
    <property type="entry name" value="Na-dicarboxylate_symporter"/>
</dbReference>
<evidence type="ECO:0000256" key="5">
    <source>
        <dbReference type="ARBA" id="ARBA00022989"/>
    </source>
</evidence>
<evidence type="ECO:0000256" key="1">
    <source>
        <dbReference type="ARBA" id="ARBA00004651"/>
    </source>
</evidence>
<keyword evidence="3" id="KW-1003">Cell membrane</keyword>
<evidence type="ECO:0000256" key="2">
    <source>
        <dbReference type="ARBA" id="ARBA00022448"/>
    </source>
</evidence>
<keyword evidence="5 7" id="KW-1133">Transmembrane helix</keyword>
<evidence type="ECO:0000313" key="8">
    <source>
        <dbReference type="EMBL" id="MBC3809322.1"/>
    </source>
</evidence>
<dbReference type="PANTHER" id="PTHR42865">
    <property type="entry name" value="PROTON/GLUTAMATE-ASPARTATE SYMPORTER"/>
    <property type="match status" value="1"/>
</dbReference>
<keyword evidence="2" id="KW-0813">Transport</keyword>
<sequence length="430" mass="45842">MHTASHHSSSLLRNYASILLLLAGISIGSLVGFMFGSQVESIKFIGDIFLNLLFTAIIPLVFFTIASSIANLQKTDQLGKLFGIVTAVFITTVLISAVVMLVVMLAFPLAQDPTLRAMAAQALIDNPSSVQQATGTSLAQVLTVNDFFELMSRKNMLALILISIMVGFATLRAGEKGKAFVIFLDAGNEVMKQLLAIIMTIAPLGLGAYFAYQVGVFGPQLLGVYMHPLALYYATCSVYFVIFFSLYAYFAGGRLGFTVFWKNNLTPALTAVGTCSSIATIPANLLAAEKMGIPAHIRNIVIPLGAPIHKDGSSMSSIIKLALLFAMFGKDFSAPEMWFAILGITVLVSVVAGGIPNGGYIGEVFAITAFGFPMEQALPVAMVIGTLVDPIATLLNANGDLVSAMMVTRIAEGKDWLRKRLGSSEANSNI</sequence>
<keyword evidence="4 7" id="KW-0812">Transmembrane</keyword>
<evidence type="ECO:0000313" key="9">
    <source>
        <dbReference type="Proteomes" id="UP000648257"/>
    </source>
</evidence>
<feature type="transmembrane region" description="Helical" evidence="7">
    <location>
        <begin position="194"/>
        <end position="212"/>
    </location>
</feature>
<feature type="transmembrane region" description="Helical" evidence="7">
    <location>
        <begin position="81"/>
        <end position="107"/>
    </location>
</feature>
<organism evidence="8 9">
    <name type="scientific">Undibacterium seohonense</name>
    <dbReference type="NCBI Taxonomy" id="1344950"/>
    <lineage>
        <taxon>Bacteria</taxon>
        <taxon>Pseudomonadati</taxon>
        <taxon>Pseudomonadota</taxon>
        <taxon>Betaproteobacteria</taxon>
        <taxon>Burkholderiales</taxon>
        <taxon>Oxalobacteraceae</taxon>
        <taxon>Undibacterium</taxon>
    </lineage>
</organism>
<feature type="transmembrane region" description="Helical" evidence="7">
    <location>
        <begin position="232"/>
        <end position="252"/>
    </location>
</feature>
<dbReference type="Proteomes" id="UP000648257">
    <property type="component" value="Unassembled WGS sequence"/>
</dbReference>
<feature type="transmembrane region" description="Helical" evidence="7">
    <location>
        <begin position="12"/>
        <end position="36"/>
    </location>
</feature>
<evidence type="ECO:0000256" key="6">
    <source>
        <dbReference type="ARBA" id="ARBA00023136"/>
    </source>
</evidence>
<evidence type="ECO:0000256" key="4">
    <source>
        <dbReference type="ARBA" id="ARBA00022692"/>
    </source>
</evidence>
<feature type="transmembrane region" description="Helical" evidence="7">
    <location>
        <begin position="337"/>
        <end position="356"/>
    </location>
</feature>
<reference evidence="8 9" key="1">
    <citation type="submission" date="2020-08" db="EMBL/GenBank/DDBJ databases">
        <title>Novel species isolated from subtropical streams in China.</title>
        <authorList>
            <person name="Lu H."/>
        </authorList>
    </citation>
    <scope>NUCLEOTIDE SEQUENCE [LARGE SCALE GENOMIC DNA]</scope>
    <source>
        <strain evidence="8 9">KACC 16656</strain>
    </source>
</reference>
<evidence type="ECO:0000256" key="3">
    <source>
        <dbReference type="ARBA" id="ARBA00022475"/>
    </source>
</evidence>
<feature type="transmembrane region" description="Helical" evidence="7">
    <location>
        <begin position="156"/>
        <end position="174"/>
    </location>
</feature>
<gene>
    <name evidence="8" type="ORF">H8K52_18435</name>
</gene>
<dbReference type="RefSeq" id="WP_186924376.1">
    <property type="nucleotide sequence ID" value="NZ_JACOFW010000030.1"/>
</dbReference>